<dbReference type="AlphaFoldDB" id="S9X3D3"/>
<feature type="domain" description="WIBG Mago-binding" evidence="2">
    <location>
        <begin position="15"/>
        <end position="41"/>
    </location>
</feature>
<dbReference type="InterPro" id="IPR039333">
    <property type="entry name" value="PYM1"/>
</dbReference>
<dbReference type="OMA" id="KGTMEST"/>
<dbReference type="GO" id="GO:0035145">
    <property type="term" value="C:exon-exon junction complex"/>
    <property type="evidence" value="ECO:0007669"/>
    <property type="project" value="TreeGrafter"/>
</dbReference>
<dbReference type="eggNOG" id="ENOG502RWV1">
    <property type="taxonomic scope" value="Eukaryota"/>
</dbReference>
<keyword evidence="4" id="KW-1185">Reference proteome</keyword>
<feature type="compositionally biased region" description="Polar residues" evidence="1">
    <location>
        <begin position="161"/>
        <end position="170"/>
    </location>
</feature>
<evidence type="ECO:0000313" key="3">
    <source>
        <dbReference type="EMBL" id="EPY51617.1"/>
    </source>
</evidence>
<dbReference type="SUPFAM" id="SSF101931">
    <property type="entry name" value="Pym (Within the bgcn gene intron protein, WIBG), N-terminal domain"/>
    <property type="match status" value="1"/>
</dbReference>
<gene>
    <name evidence="3" type="ORF">SPOG_00043</name>
</gene>
<dbReference type="HOGENOM" id="CLU_1343947_0_0_1"/>
<evidence type="ECO:0000259" key="2">
    <source>
        <dbReference type="SMART" id="SM01273"/>
    </source>
</evidence>
<feature type="compositionally biased region" description="Basic residues" evidence="1">
    <location>
        <begin position="183"/>
        <end position="194"/>
    </location>
</feature>
<dbReference type="Proteomes" id="UP000015464">
    <property type="component" value="Unassembled WGS sequence"/>
</dbReference>
<dbReference type="PANTHER" id="PTHR22959:SF0">
    <property type="entry name" value="PARTNER OF Y14 AND MAGO"/>
    <property type="match status" value="1"/>
</dbReference>
<dbReference type="GO" id="GO:0003723">
    <property type="term" value="F:RNA binding"/>
    <property type="evidence" value="ECO:0007669"/>
    <property type="project" value="TreeGrafter"/>
</dbReference>
<dbReference type="GO" id="GO:1903259">
    <property type="term" value="P:exon-exon junction complex disassembly"/>
    <property type="evidence" value="ECO:0007669"/>
    <property type="project" value="InterPro"/>
</dbReference>
<dbReference type="PANTHER" id="PTHR22959">
    <property type="entry name" value="PYM PROTEIN"/>
    <property type="match status" value="1"/>
</dbReference>
<dbReference type="InterPro" id="IPR036348">
    <property type="entry name" value="WIBG_N_sf"/>
</dbReference>
<name>S9X3D3_SCHCR</name>
<dbReference type="GeneID" id="25034375"/>
<feature type="compositionally biased region" description="Basic and acidic residues" evidence="1">
    <location>
        <begin position="61"/>
        <end position="118"/>
    </location>
</feature>
<evidence type="ECO:0000256" key="1">
    <source>
        <dbReference type="SAM" id="MobiDB-lite"/>
    </source>
</evidence>
<dbReference type="STRING" id="653667.S9X3D3"/>
<organism evidence="3 4">
    <name type="scientific">Schizosaccharomyces cryophilus (strain OY26 / ATCC MYA-4695 / CBS 11777 / NBRC 106824 / NRRL Y48691)</name>
    <name type="common">Fission yeast</name>
    <dbReference type="NCBI Taxonomy" id="653667"/>
    <lineage>
        <taxon>Eukaryota</taxon>
        <taxon>Fungi</taxon>
        <taxon>Dikarya</taxon>
        <taxon>Ascomycota</taxon>
        <taxon>Taphrinomycotina</taxon>
        <taxon>Schizosaccharomycetes</taxon>
        <taxon>Schizosaccharomycetales</taxon>
        <taxon>Schizosaccharomycetaceae</taxon>
        <taxon>Schizosaccharomyces</taxon>
    </lineage>
</organism>
<sequence length="204" mass="22919">MEGKKSFSGARLVEGKFVIPESRRKDGSVRQQIQVRPGYVAPEDIPRYRPGGGRISFLEKQMQKLKLENESKADKGNHQKKETKFSKSLDEKRDEKTNKSTEKLAEIERIAGKDDTNAPKEGIPPRESATTNKDENQSFVPKSSKKPGGNSTPEWRRSARPFNQKTSEQPPKSRVADIASRNTKGKWKQSKVIHKATTDGGKSK</sequence>
<proteinExistence type="predicted"/>
<dbReference type="OrthoDB" id="21625at2759"/>
<evidence type="ECO:0000313" key="4">
    <source>
        <dbReference type="Proteomes" id="UP000015464"/>
    </source>
</evidence>
<dbReference type="InterPro" id="IPR015362">
    <property type="entry name" value="WIBG_mago-bd"/>
</dbReference>
<dbReference type="SMART" id="SM01273">
    <property type="entry name" value="Mago-bind"/>
    <property type="match status" value="1"/>
</dbReference>
<feature type="region of interest" description="Disordered" evidence="1">
    <location>
        <begin position="41"/>
        <end position="204"/>
    </location>
</feature>
<dbReference type="RefSeq" id="XP_013023004.1">
    <property type="nucleotide sequence ID" value="XM_013167550.1"/>
</dbReference>
<accession>S9X3D3</accession>
<dbReference type="GO" id="GO:0005737">
    <property type="term" value="C:cytoplasm"/>
    <property type="evidence" value="ECO:0007669"/>
    <property type="project" value="TreeGrafter"/>
</dbReference>
<reference evidence="3 4" key="1">
    <citation type="journal article" date="2011" name="Science">
        <title>Comparative functional genomics of the fission yeasts.</title>
        <authorList>
            <person name="Rhind N."/>
            <person name="Chen Z."/>
            <person name="Yassour M."/>
            <person name="Thompson D.A."/>
            <person name="Haas B.J."/>
            <person name="Habib N."/>
            <person name="Wapinski I."/>
            <person name="Roy S."/>
            <person name="Lin M.F."/>
            <person name="Heiman D.I."/>
            <person name="Young S.K."/>
            <person name="Furuya K."/>
            <person name="Guo Y."/>
            <person name="Pidoux A."/>
            <person name="Chen H.M."/>
            <person name="Robbertse B."/>
            <person name="Goldberg J.M."/>
            <person name="Aoki K."/>
            <person name="Bayne E.H."/>
            <person name="Berlin A.M."/>
            <person name="Desjardins C.A."/>
            <person name="Dobbs E."/>
            <person name="Dukaj L."/>
            <person name="Fan L."/>
            <person name="FitzGerald M.G."/>
            <person name="French C."/>
            <person name="Gujja S."/>
            <person name="Hansen K."/>
            <person name="Keifenheim D."/>
            <person name="Levin J.Z."/>
            <person name="Mosher R.A."/>
            <person name="Mueller C.A."/>
            <person name="Pfiffner J."/>
            <person name="Priest M."/>
            <person name="Russ C."/>
            <person name="Smialowska A."/>
            <person name="Swoboda P."/>
            <person name="Sykes S.M."/>
            <person name="Vaughn M."/>
            <person name="Vengrova S."/>
            <person name="Yoder R."/>
            <person name="Zeng Q."/>
            <person name="Allshire R."/>
            <person name="Baulcombe D."/>
            <person name="Birren B.W."/>
            <person name="Brown W."/>
            <person name="Ekwall K."/>
            <person name="Kellis M."/>
            <person name="Leatherwood J."/>
            <person name="Levin H."/>
            <person name="Margalit H."/>
            <person name="Martienssen R."/>
            <person name="Nieduszynski C.A."/>
            <person name="Spatafora J.W."/>
            <person name="Friedman N."/>
            <person name="Dalgaard J.Z."/>
            <person name="Baumann P."/>
            <person name="Niki H."/>
            <person name="Regev A."/>
            <person name="Nusbaum C."/>
        </authorList>
    </citation>
    <scope>NUCLEOTIDE SEQUENCE [LARGE SCALE GENOMIC DNA]</scope>
    <source>
        <strain evidence="4">OY26 / ATCC MYA-4695 / CBS 11777 / NBRC 106824 / NRRL Y48691</strain>
    </source>
</reference>
<protein>
    <submittedName>
        <fullName evidence="3">Mago binding protein</fullName>
    </submittedName>
</protein>
<dbReference type="EMBL" id="KE546990">
    <property type="protein sequence ID" value="EPY51617.1"/>
    <property type="molecule type" value="Genomic_DNA"/>
</dbReference>
<dbReference type="Pfam" id="PF09282">
    <property type="entry name" value="Mago-bind"/>
    <property type="match status" value="1"/>
</dbReference>